<evidence type="ECO:0000259" key="7">
    <source>
        <dbReference type="PROSITE" id="PS50067"/>
    </source>
</evidence>
<dbReference type="Pfam" id="PF00225">
    <property type="entry name" value="Kinesin"/>
    <property type="match status" value="1"/>
</dbReference>
<feature type="region of interest" description="Disordered" evidence="6">
    <location>
        <begin position="898"/>
        <end position="972"/>
    </location>
</feature>
<keyword evidence="2" id="KW-0493">Microtubule</keyword>
<evidence type="ECO:0000256" key="3">
    <source>
        <dbReference type="ARBA" id="ARBA00023175"/>
    </source>
</evidence>
<feature type="region of interest" description="Disordered" evidence="6">
    <location>
        <begin position="656"/>
        <end position="789"/>
    </location>
</feature>
<dbReference type="InterPro" id="IPR021881">
    <property type="entry name" value="NACK_C"/>
</dbReference>
<keyword evidence="3 4" id="KW-0505">Motor protein</keyword>
<feature type="region of interest" description="Disordered" evidence="6">
    <location>
        <begin position="1"/>
        <end position="34"/>
    </location>
</feature>
<feature type="compositionally biased region" description="Basic and acidic residues" evidence="6">
    <location>
        <begin position="1"/>
        <end position="10"/>
    </location>
</feature>
<dbReference type="PRINTS" id="PR00380">
    <property type="entry name" value="KINESINHEAVY"/>
</dbReference>
<feature type="region of interest" description="Disordered" evidence="6">
    <location>
        <begin position="1165"/>
        <end position="1246"/>
    </location>
</feature>
<proteinExistence type="inferred from homology"/>
<dbReference type="Pfam" id="PF11995">
    <property type="entry name" value="DUF3490"/>
    <property type="match status" value="1"/>
</dbReference>
<keyword evidence="4" id="KW-0547">Nucleotide-binding</keyword>
<keyword evidence="5" id="KW-0175">Coiled coil</keyword>
<name>A0AAW1RLD3_9CHLO</name>
<dbReference type="GO" id="GO:0005524">
    <property type="term" value="F:ATP binding"/>
    <property type="evidence" value="ECO:0007669"/>
    <property type="project" value="UniProtKB-UniRule"/>
</dbReference>
<accession>A0AAW1RLD3</accession>
<dbReference type="SMART" id="SM00382">
    <property type="entry name" value="AAA"/>
    <property type="match status" value="1"/>
</dbReference>
<dbReference type="AlphaFoldDB" id="A0AAW1RLD3"/>
<comment type="caution">
    <text evidence="8">The sequence shown here is derived from an EMBL/GenBank/DDBJ whole genome shotgun (WGS) entry which is preliminary data.</text>
</comment>
<dbReference type="SUPFAM" id="SSF52540">
    <property type="entry name" value="P-loop containing nucleoside triphosphate hydrolases"/>
    <property type="match status" value="1"/>
</dbReference>
<dbReference type="Gene3D" id="3.40.850.10">
    <property type="entry name" value="Kinesin motor domain"/>
    <property type="match status" value="1"/>
</dbReference>
<feature type="compositionally biased region" description="Basic and acidic residues" evidence="6">
    <location>
        <begin position="1180"/>
        <end position="1189"/>
    </location>
</feature>
<gene>
    <name evidence="8" type="ORF">WJX74_005865</name>
</gene>
<evidence type="ECO:0000256" key="4">
    <source>
        <dbReference type="PROSITE-ProRule" id="PRU00283"/>
    </source>
</evidence>
<dbReference type="Proteomes" id="UP001438707">
    <property type="component" value="Unassembled WGS sequence"/>
</dbReference>
<protein>
    <recommendedName>
        <fullName evidence="7">Kinesin motor domain-containing protein</fullName>
    </recommendedName>
</protein>
<dbReference type="GO" id="GO:0003777">
    <property type="term" value="F:microtubule motor activity"/>
    <property type="evidence" value="ECO:0007669"/>
    <property type="project" value="InterPro"/>
</dbReference>
<dbReference type="GO" id="GO:0008017">
    <property type="term" value="F:microtubule binding"/>
    <property type="evidence" value="ECO:0007669"/>
    <property type="project" value="InterPro"/>
</dbReference>
<evidence type="ECO:0000313" key="8">
    <source>
        <dbReference type="EMBL" id="KAK9834619.1"/>
    </source>
</evidence>
<sequence length="1246" mass="137356">MRRPSTREAPSDGSPVKRQQQQQQAGGSRESIWVGVRIRPPSELEVQNREQTAWQAADERTLRSADRSNVQQPMAFCFDRIFPPEASSEQVYQGAARERVASAMAGLNATIFVYGQTGSGKTFTMRSIVQKAAREIFRTIEGQQSREYLLRASAVEIYNEKVRDLFREGTERQNLLLQDDPERGTIVDGAAEEGISSMEQLSQLLHVIEERRMIRDTRQNSESSRSHQVVRIHIESRPVQGHADHDGDLGAGISDDSEDMRPVKMSALTFVDLAGSERMNQLDRDESSQRIRQTEGSSINKSLLTLGIVIRALGDQKGHIPFRDSKLTRLLQPSLGGNSRTAIIVTISPASGASDNTQAALFFANAAKRVTMQPRVNEIVRDKALLRHLQMEIASLRKQLASTDFAGEAARLSAALQQREQDLRFTAEQKEAAEKRLAYLETQVLRGSQENLTFQRQLSAGSEAMLLPNRVRGSQALGSRHPSGELTRQQSARQQASRNSLSASLVLSAGFSRQADSPAESSGRSHPVAGSQEERVLGEALQQTEESGIAALEERLARRGESSSLAEAETALTSLLHKLSLKHYADGSFGSSEGGSEVTLMRQEARSRPDSGKQINTWLSRTLQGLAALTDNMNLHLLEKPIHLCVNAVPDILRGGQNRHSRQSSNSALRAARPTPLSLEGSPDLSSWRPLSPQDQSLTFDARSPPCSPLLDSPVLNLQTDKENSPGRASRRHPWTSQAGQGTKPGRYPSNTASATSAQYNMTRPGSQANWYPDGEPQPSGKSDSSAMLQGYKSGMNALRDSVVKEVATLKRALDDQAEFAAKLDCQKQLLVQHVLRLEDKALGLSDRAQAAEVAQRLAEKQTIALQTQLNAMDQEVLKARHATALADQRARVAEEARQKLAAAARRTQVPPISTTSTASGGLRSPQSAGTSPALPVTPQGEGPSFRTPGLPGRLNLHRPTPSDSSPDQDSWAAPPSIEILLPKVVALWEELFVPLVHRSRWFLAFRGSEVFYYETEHRRLQHLRTVMGVSSADDGSPESKQSAEKFLEKAQRKLEWERRFLASQLKVEYTAEERDELFLKWNIYKDSKERKLQLVRQLWAANRQNPEDMQEFSEMVLRLNGTEVSDGYDLVFAKSDGDSWMKSMLASSGRVMGPVLHRVVTAPQALKPASGSMTPSRSDSLRPGERPRSFLSSIRNLTPVRRNPSATSTTSGGWNPDPGTPQSATPKKGIFGSFTKQAGRKVQER</sequence>
<dbReference type="InterPro" id="IPR027640">
    <property type="entry name" value="Kinesin-like_fam"/>
</dbReference>
<feature type="compositionally biased region" description="Polar residues" evidence="6">
    <location>
        <begin position="749"/>
        <end position="770"/>
    </location>
</feature>
<dbReference type="GO" id="GO:0007018">
    <property type="term" value="P:microtubule-based movement"/>
    <property type="evidence" value="ECO:0007669"/>
    <property type="project" value="InterPro"/>
</dbReference>
<dbReference type="PROSITE" id="PS50067">
    <property type="entry name" value="KINESIN_MOTOR_2"/>
    <property type="match status" value="1"/>
</dbReference>
<feature type="coiled-coil region" evidence="5">
    <location>
        <begin position="416"/>
        <end position="443"/>
    </location>
</feature>
<keyword evidence="9" id="KW-1185">Reference proteome</keyword>
<dbReference type="InterPro" id="IPR001752">
    <property type="entry name" value="Kinesin_motor_dom"/>
</dbReference>
<dbReference type="GO" id="GO:0005874">
    <property type="term" value="C:microtubule"/>
    <property type="evidence" value="ECO:0007669"/>
    <property type="project" value="UniProtKB-KW"/>
</dbReference>
<evidence type="ECO:0000256" key="2">
    <source>
        <dbReference type="ARBA" id="ARBA00022701"/>
    </source>
</evidence>
<feature type="region of interest" description="Disordered" evidence="6">
    <location>
        <begin position="474"/>
        <end position="499"/>
    </location>
</feature>
<dbReference type="PANTHER" id="PTHR47968">
    <property type="entry name" value="CENTROMERE PROTEIN E"/>
    <property type="match status" value="1"/>
</dbReference>
<feature type="binding site" evidence="4">
    <location>
        <begin position="115"/>
        <end position="122"/>
    </location>
    <ligand>
        <name>ATP</name>
        <dbReference type="ChEBI" id="CHEBI:30616"/>
    </ligand>
</feature>
<evidence type="ECO:0000313" key="9">
    <source>
        <dbReference type="Proteomes" id="UP001438707"/>
    </source>
</evidence>
<feature type="compositionally biased region" description="Low complexity" evidence="6">
    <location>
        <begin position="486"/>
        <end position="499"/>
    </location>
</feature>
<evidence type="ECO:0000256" key="6">
    <source>
        <dbReference type="SAM" id="MobiDB-lite"/>
    </source>
</evidence>
<feature type="domain" description="Kinesin motor" evidence="7">
    <location>
        <begin position="31"/>
        <end position="370"/>
    </location>
</feature>
<dbReference type="InterPro" id="IPR027417">
    <property type="entry name" value="P-loop_NTPase"/>
</dbReference>
<feature type="region of interest" description="Disordered" evidence="6">
    <location>
        <begin position="512"/>
        <end position="531"/>
    </location>
</feature>
<evidence type="ECO:0000256" key="5">
    <source>
        <dbReference type="SAM" id="Coils"/>
    </source>
</evidence>
<feature type="compositionally biased region" description="Polar residues" evidence="6">
    <location>
        <begin position="911"/>
        <end position="931"/>
    </location>
</feature>
<keyword evidence="4" id="KW-0067">ATP-binding</keyword>
<evidence type="ECO:0000256" key="1">
    <source>
        <dbReference type="ARBA" id="ARBA00007310"/>
    </source>
</evidence>
<feature type="compositionally biased region" description="Low complexity" evidence="6">
    <location>
        <begin position="960"/>
        <end position="972"/>
    </location>
</feature>
<dbReference type="InterPro" id="IPR036961">
    <property type="entry name" value="Kinesin_motor_dom_sf"/>
</dbReference>
<comment type="similarity">
    <text evidence="1">Belongs to the TRAFAC class myosin-kinesin ATPase superfamily. Kinesin family. KIN-7 subfamily.</text>
</comment>
<feature type="compositionally biased region" description="Polar residues" evidence="6">
    <location>
        <begin position="1205"/>
        <end position="1214"/>
    </location>
</feature>
<dbReference type="InterPro" id="IPR003593">
    <property type="entry name" value="AAA+_ATPase"/>
</dbReference>
<dbReference type="PANTHER" id="PTHR47968:SF23">
    <property type="entry name" value="KINESIN-LIKE PROTEIN KIN-7A"/>
    <property type="match status" value="1"/>
</dbReference>
<reference evidence="8 9" key="1">
    <citation type="journal article" date="2024" name="Nat. Commun.">
        <title>Phylogenomics reveals the evolutionary origins of lichenization in chlorophyte algae.</title>
        <authorList>
            <person name="Puginier C."/>
            <person name="Libourel C."/>
            <person name="Otte J."/>
            <person name="Skaloud P."/>
            <person name="Haon M."/>
            <person name="Grisel S."/>
            <person name="Petersen M."/>
            <person name="Berrin J.G."/>
            <person name="Delaux P.M."/>
            <person name="Dal Grande F."/>
            <person name="Keller J."/>
        </authorList>
    </citation>
    <scope>NUCLEOTIDE SEQUENCE [LARGE SCALE GENOMIC DNA]</scope>
    <source>
        <strain evidence="8 9">SAG 2145</strain>
    </source>
</reference>
<organism evidence="8 9">
    <name type="scientific">Apatococcus lobatus</name>
    <dbReference type="NCBI Taxonomy" id="904363"/>
    <lineage>
        <taxon>Eukaryota</taxon>
        <taxon>Viridiplantae</taxon>
        <taxon>Chlorophyta</taxon>
        <taxon>core chlorophytes</taxon>
        <taxon>Trebouxiophyceae</taxon>
        <taxon>Chlorellales</taxon>
        <taxon>Chlorellaceae</taxon>
        <taxon>Apatococcus</taxon>
    </lineage>
</organism>
<dbReference type="SMART" id="SM00129">
    <property type="entry name" value="KISc"/>
    <property type="match status" value="1"/>
</dbReference>
<dbReference type="EMBL" id="JALJOS010000009">
    <property type="protein sequence ID" value="KAK9834619.1"/>
    <property type="molecule type" value="Genomic_DNA"/>
</dbReference>